<evidence type="ECO:0000259" key="9">
    <source>
        <dbReference type="Pfam" id="PF04565"/>
    </source>
</evidence>
<dbReference type="NCBIfam" id="NF001616">
    <property type="entry name" value="PRK00405.1"/>
    <property type="match status" value="1"/>
</dbReference>
<evidence type="ECO:0000256" key="1">
    <source>
        <dbReference type="ARBA" id="ARBA00012418"/>
    </source>
</evidence>
<keyword evidence="3" id="KW-0808">Transferase</keyword>
<dbReference type="InterPro" id="IPR007645">
    <property type="entry name" value="RNA_pol_Rpb2_3"/>
</dbReference>
<dbReference type="EMBL" id="PFQX01000043">
    <property type="protein sequence ID" value="PJC65369.1"/>
    <property type="molecule type" value="Genomic_DNA"/>
</dbReference>
<dbReference type="GO" id="GO:0000428">
    <property type="term" value="C:DNA-directed RNA polymerase complex"/>
    <property type="evidence" value="ECO:0007669"/>
    <property type="project" value="UniProtKB-KW"/>
</dbReference>
<evidence type="ECO:0000256" key="6">
    <source>
        <dbReference type="ARBA" id="ARBA00048552"/>
    </source>
</evidence>
<comment type="catalytic activity">
    <reaction evidence="6">
        <text>RNA(n) + a ribonucleoside 5'-triphosphate = RNA(n+1) + diphosphate</text>
        <dbReference type="Rhea" id="RHEA:21248"/>
        <dbReference type="Rhea" id="RHEA-COMP:14527"/>
        <dbReference type="Rhea" id="RHEA-COMP:17342"/>
        <dbReference type="ChEBI" id="CHEBI:33019"/>
        <dbReference type="ChEBI" id="CHEBI:61557"/>
        <dbReference type="ChEBI" id="CHEBI:140395"/>
        <dbReference type="EC" id="2.7.7.6"/>
    </reaction>
</comment>
<dbReference type="EC" id="2.7.7.6" evidence="1"/>
<feature type="domain" description="DNA-directed RNA polymerase beta subunit external 1" evidence="10">
    <location>
        <begin position="175"/>
        <end position="240"/>
    </location>
</feature>
<dbReference type="Pfam" id="PF00562">
    <property type="entry name" value="RNA_pol_Rpb2_6"/>
    <property type="match status" value="1"/>
</dbReference>
<organism evidence="11 12">
    <name type="scientific">Candidatus Colwellbacteria bacterium CG_4_9_14_0_2_um_filter_50_12</name>
    <dbReference type="NCBI Taxonomy" id="1974538"/>
    <lineage>
        <taxon>Bacteria</taxon>
        <taxon>Candidatus Colwelliibacteriota</taxon>
    </lineage>
</organism>
<dbReference type="InterPro" id="IPR042107">
    <property type="entry name" value="DNA-dir_RNA_pol_bsu_ext_1_sf"/>
</dbReference>
<evidence type="ECO:0000259" key="8">
    <source>
        <dbReference type="Pfam" id="PF00562"/>
    </source>
</evidence>
<keyword evidence="4" id="KW-0548">Nucleotidyltransferase</keyword>
<dbReference type="GO" id="GO:0003677">
    <property type="term" value="F:DNA binding"/>
    <property type="evidence" value="ECO:0007669"/>
    <property type="project" value="InterPro"/>
</dbReference>
<dbReference type="AlphaFoldDB" id="A0A2M8G142"/>
<feature type="domain" description="RNA polymerase Rpb2" evidence="9">
    <location>
        <begin position="97"/>
        <end position="164"/>
    </location>
</feature>
<evidence type="ECO:0000256" key="2">
    <source>
        <dbReference type="ARBA" id="ARBA00022478"/>
    </source>
</evidence>
<keyword evidence="2 11" id="KW-0240">DNA-directed RNA polymerase</keyword>
<protein>
    <recommendedName>
        <fullName evidence="1">DNA-directed RNA polymerase</fullName>
        <ecNumber evidence="1">2.7.7.6</ecNumber>
    </recommendedName>
</protein>
<dbReference type="Gene3D" id="2.40.50.100">
    <property type="match status" value="1"/>
</dbReference>
<reference evidence="12" key="1">
    <citation type="submission" date="2017-09" db="EMBL/GenBank/DDBJ databases">
        <title>Depth-based differentiation of microbial function through sediment-hosted aquifers and enrichment of novel symbionts in the deep terrestrial subsurface.</title>
        <authorList>
            <person name="Probst A.J."/>
            <person name="Ladd B."/>
            <person name="Jarett J.K."/>
            <person name="Geller-Mcgrath D.E."/>
            <person name="Sieber C.M.K."/>
            <person name="Emerson J.B."/>
            <person name="Anantharaman K."/>
            <person name="Thomas B.C."/>
            <person name="Malmstrom R."/>
            <person name="Stieglmeier M."/>
            <person name="Klingl A."/>
            <person name="Woyke T."/>
            <person name="Ryan C.M."/>
            <person name="Banfield J.F."/>
        </authorList>
    </citation>
    <scope>NUCLEOTIDE SEQUENCE [LARGE SCALE GENOMIC DNA]</scope>
</reference>
<dbReference type="GO" id="GO:0003899">
    <property type="term" value="F:DNA-directed RNA polymerase activity"/>
    <property type="evidence" value="ECO:0007669"/>
    <property type="project" value="UniProtKB-EC"/>
</dbReference>
<name>A0A2M8G142_9BACT</name>
<feature type="domain" description="DNA-directed RNA polymerase subunit 2 hybrid-binding" evidence="8">
    <location>
        <begin position="305"/>
        <end position="599"/>
    </location>
</feature>
<proteinExistence type="inferred from homology"/>
<gene>
    <name evidence="11" type="ORF">CO020_01040</name>
</gene>
<dbReference type="SUPFAM" id="SSF64484">
    <property type="entry name" value="beta and beta-prime subunits of DNA dependent RNA-polymerase"/>
    <property type="match status" value="1"/>
</dbReference>
<evidence type="ECO:0000256" key="4">
    <source>
        <dbReference type="ARBA" id="ARBA00022695"/>
    </source>
</evidence>
<dbReference type="CDD" id="cd00653">
    <property type="entry name" value="RNA_pol_B_RPB2"/>
    <property type="match status" value="1"/>
</dbReference>
<dbReference type="Proteomes" id="UP000229674">
    <property type="component" value="Unassembled WGS sequence"/>
</dbReference>
<sequence length="599" mass="66792">RLLTLEDMVKIVQELIRLNSSDKSEDDDIDHLGNRRVRPMGELLQSRLRVGFARLRRNIQDRMSMVEPELMTPVQLINPQPLISFVREFFSSSQMSQFMNQVNPLSEVEHKRRLTVLGPGGLSRERAGIEVRDVHESYYGRICPVQTPEGQSIGLVSQLSNFAKLDEYGFLITPYVGVKKGKVSGEIAWLNATDEMKYHIAGANTKLDKNNRIVDREVEVRFGDKPVICSREDVEFMDVAPEQLVSTATSLIPFLEHDDAQRALMASNMQSQAVPCIKPTAPYIGTGMEEIVARDSGYLLTAPEDGEIIEVDGGRVTLKGKSGKTHRLDLLKFKMSNQYTAINQRPLVRRGEKVEKGDALVSGHSMDDERVALGQNLTVAFVSFEGANFEDAIVLSERVQHEDLFTSIHVEDFSVEVRDTKLGPEITTPDIPNVSEDKLRNLDEYGIIRIGAEVRNGDILVGKISPKGESELTPEERLVQAIFGEKARDVKDTSLELPHGKSGRVVGIKIFHREEGDKLEPGVISKIQVQVAELRNIRAGDKMAGRHGNKGVVSQIRPVEDMPYLEDGTPVDIILNPLGIASRMNLGQVFETHMGWAAK</sequence>
<dbReference type="GO" id="GO:0032549">
    <property type="term" value="F:ribonucleoside binding"/>
    <property type="evidence" value="ECO:0007669"/>
    <property type="project" value="InterPro"/>
</dbReference>
<feature type="non-terminal residue" evidence="11">
    <location>
        <position position="1"/>
    </location>
</feature>
<evidence type="ECO:0000313" key="11">
    <source>
        <dbReference type="EMBL" id="PJC65369.1"/>
    </source>
</evidence>
<keyword evidence="5" id="KW-0804">Transcription</keyword>
<dbReference type="PANTHER" id="PTHR20856">
    <property type="entry name" value="DNA-DIRECTED RNA POLYMERASE I SUBUNIT 2"/>
    <property type="match status" value="1"/>
</dbReference>
<evidence type="ECO:0000259" key="10">
    <source>
        <dbReference type="Pfam" id="PF10385"/>
    </source>
</evidence>
<dbReference type="Pfam" id="PF10385">
    <property type="entry name" value="RNA_pol_Rpb2_45"/>
    <property type="match status" value="1"/>
</dbReference>
<evidence type="ECO:0000256" key="7">
    <source>
        <dbReference type="RuleBase" id="RU000434"/>
    </source>
</evidence>
<dbReference type="InterPro" id="IPR007121">
    <property type="entry name" value="RNA_pol_bsu_CS"/>
</dbReference>
<comment type="similarity">
    <text evidence="7">Belongs to the RNA polymerase beta chain family.</text>
</comment>
<evidence type="ECO:0000256" key="3">
    <source>
        <dbReference type="ARBA" id="ARBA00022679"/>
    </source>
</evidence>
<dbReference type="InterPro" id="IPR015712">
    <property type="entry name" value="DNA-dir_RNA_pol_su2"/>
</dbReference>
<evidence type="ECO:0000313" key="12">
    <source>
        <dbReference type="Proteomes" id="UP000229674"/>
    </source>
</evidence>
<dbReference type="Gene3D" id="2.40.50.150">
    <property type="match status" value="1"/>
</dbReference>
<dbReference type="Gene3D" id="2.30.150.10">
    <property type="entry name" value="DNA-directed RNA polymerase, beta subunit, external 1 domain"/>
    <property type="match status" value="1"/>
</dbReference>
<comment type="caution">
    <text evidence="11">The sequence shown here is derived from an EMBL/GenBank/DDBJ whole genome shotgun (WGS) entry which is preliminary data.</text>
</comment>
<accession>A0A2M8G142</accession>
<dbReference type="InterPro" id="IPR019462">
    <property type="entry name" value="DNA-dir_RNA_pol_bsu_external_1"/>
</dbReference>
<dbReference type="PROSITE" id="PS01166">
    <property type="entry name" value="RNA_POL_BETA"/>
    <property type="match status" value="1"/>
</dbReference>
<evidence type="ECO:0000256" key="5">
    <source>
        <dbReference type="ARBA" id="ARBA00023163"/>
    </source>
</evidence>
<dbReference type="InterPro" id="IPR007120">
    <property type="entry name" value="DNA-dir_RNAP_su2_dom"/>
</dbReference>
<dbReference type="InterPro" id="IPR014724">
    <property type="entry name" value="RNA_pol_RPB2_OB-fold"/>
</dbReference>
<dbReference type="GO" id="GO:0006351">
    <property type="term" value="P:DNA-templated transcription"/>
    <property type="evidence" value="ECO:0007669"/>
    <property type="project" value="InterPro"/>
</dbReference>
<feature type="non-terminal residue" evidence="11">
    <location>
        <position position="599"/>
    </location>
</feature>
<dbReference type="Pfam" id="PF04565">
    <property type="entry name" value="RNA_pol_Rpb2_3"/>
    <property type="match status" value="1"/>
</dbReference>
<dbReference type="Gene3D" id="3.90.1100.10">
    <property type="match status" value="1"/>
</dbReference>